<evidence type="ECO:0000313" key="11">
    <source>
        <dbReference type="Proteomes" id="UP000058114"/>
    </source>
</evidence>
<dbReference type="PROSITE" id="PS50850">
    <property type="entry name" value="MFS"/>
    <property type="match status" value="1"/>
</dbReference>
<keyword evidence="4" id="KW-1003">Cell membrane</keyword>
<feature type="transmembrane region" description="Helical" evidence="8">
    <location>
        <begin position="164"/>
        <end position="183"/>
    </location>
</feature>
<dbReference type="GO" id="GO:0022857">
    <property type="term" value="F:transmembrane transporter activity"/>
    <property type="evidence" value="ECO:0007669"/>
    <property type="project" value="InterPro"/>
</dbReference>
<feature type="transmembrane region" description="Helical" evidence="8">
    <location>
        <begin position="50"/>
        <end position="69"/>
    </location>
</feature>
<reference evidence="10 11" key="2">
    <citation type="journal article" date="2016" name="Genome Announc.">
        <title>Complete Genome Sequence of the Highly Virulent Aeromonas schubertii Strain WL1483, Isolated from Diseased Snakehead Fish (Channa argus) in China.</title>
        <authorList>
            <person name="Liu L."/>
            <person name="Li N."/>
            <person name="Zhang D."/>
            <person name="Fu X."/>
            <person name="Shi C."/>
            <person name="Lin Q."/>
            <person name="Hao G."/>
        </authorList>
    </citation>
    <scope>NUCLEOTIDE SEQUENCE [LARGE SCALE GENOMIC DNA]</scope>
    <source>
        <strain evidence="10 11">WL1483</strain>
    </source>
</reference>
<proteinExistence type="inferred from homology"/>
<dbReference type="CDD" id="cd17503">
    <property type="entry name" value="MFS_LmrB_MDR_like"/>
    <property type="match status" value="1"/>
</dbReference>
<feature type="domain" description="Major facilitator superfamily (MFS) profile" evidence="9">
    <location>
        <begin position="12"/>
        <end position="508"/>
    </location>
</feature>
<dbReference type="AlphaFoldDB" id="A0A0S2SJ51"/>
<dbReference type="EMBL" id="CP013067">
    <property type="protein sequence ID" value="ALP41729.1"/>
    <property type="molecule type" value="Genomic_DNA"/>
</dbReference>
<evidence type="ECO:0000256" key="5">
    <source>
        <dbReference type="ARBA" id="ARBA00022692"/>
    </source>
</evidence>
<feature type="transmembrane region" description="Helical" evidence="8">
    <location>
        <begin position="334"/>
        <end position="354"/>
    </location>
</feature>
<name>A0A0S2SJ51_9GAMM</name>
<dbReference type="Pfam" id="PF07690">
    <property type="entry name" value="MFS_1"/>
    <property type="match status" value="1"/>
</dbReference>
<dbReference type="FunFam" id="1.20.1720.10:FF:000016">
    <property type="entry name" value="EmrB/QacA family drug resistance transporter"/>
    <property type="match status" value="1"/>
</dbReference>
<evidence type="ECO:0000256" key="8">
    <source>
        <dbReference type="SAM" id="Phobius"/>
    </source>
</evidence>
<keyword evidence="6 8" id="KW-1133">Transmembrane helix</keyword>
<evidence type="ECO:0000259" key="9">
    <source>
        <dbReference type="PROSITE" id="PS50850"/>
    </source>
</evidence>
<feature type="transmembrane region" description="Helical" evidence="8">
    <location>
        <begin position="366"/>
        <end position="389"/>
    </location>
</feature>
<sequence length="520" mass="56358">MSQPVSRRHWIAVLGGLLGAFMAILDIQITNSSLKDIQGALSATLSESSWISTAYLVAEMIAIPLSGWLSRGLSVRRYLIWTTAAFILSSVLCSFSWNLGSMIVFRALQGFTGGALIPMAFTLIVTLLPLEKRVTGMALFGLCTTFAPAIGPTLGGWLTEQLSWHYIFYLNVPPGLLVLAMLAHGLDRKPVDWEVIRRVDLVGIFTMAVGLGLLEVVLEEGNREEWFGSSFIVRLSVISAVAMIFFIISQLLRRHPLVNLRLLGNGRFALACFAYLILGMALMGSIYVLPLYMAQIHNYNALEIGKVLMWMGLPQLLVLPLVPRLTRSVDPRYLVCFGFLVFAVSCFMNTGMSVDFAGPQLTDSLIIRALGQPFIMVPLSMVATASLAPGDIPSSSTLLNVLRNLGGAIGIAIIATMLDNQSRVHLTYISSALDASSVTGQQWLQQTAAALAARSGDPVGAAEQARALLNQTMQRDAAIMAYNQIFFLMGGFLLLASAMMLLLRAPRPAPSGTTAEPIEA</sequence>
<feature type="transmembrane region" description="Helical" evidence="8">
    <location>
        <begin position="78"/>
        <end position="97"/>
    </location>
</feature>
<dbReference type="InterPro" id="IPR036259">
    <property type="entry name" value="MFS_trans_sf"/>
</dbReference>
<comment type="similarity">
    <text evidence="2">Belongs to the major facilitator superfamily. EmrB family.</text>
</comment>
<gene>
    <name evidence="10" type="ORF">WL1483_2310</name>
</gene>
<dbReference type="Gene3D" id="1.20.1250.20">
    <property type="entry name" value="MFS general substrate transporter like domains"/>
    <property type="match status" value="1"/>
</dbReference>
<feature type="transmembrane region" description="Helical" evidence="8">
    <location>
        <begin position="268"/>
        <end position="292"/>
    </location>
</feature>
<dbReference type="InterPro" id="IPR004638">
    <property type="entry name" value="EmrB-like"/>
</dbReference>
<keyword evidence="5 8" id="KW-0812">Transmembrane</keyword>
<keyword evidence="3" id="KW-0813">Transport</keyword>
<dbReference type="PATRIC" id="fig|652.5.peg.154"/>
<dbReference type="SUPFAM" id="SSF103473">
    <property type="entry name" value="MFS general substrate transporter"/>
    <property type="match status" value="1"/>
</dbReference>
<dbReference type="PANTHER" id="PTHR42718:SF9">
    <property type="entry name" value="MAJOR FACILITATOR SUPERFAMILY MULTIDRUG TRANSPORTER MFSC"/>
    <property type="match status" value="1"/>
</dbReference>
<dbReference type="InterPro" id="IPR011701">
    <property type="entry name" value="MFS"/>
</dbReference>
<feature type="transmembrane region" description="Helical" evidence="8">
    <location>
        <begin position="401"/>
        <end position="418"/>
    </location>
</feature>
<dbReference type="RefSeq" id="WP_060583373.1">
    <property type="nucleotide sequence ID" value="NZ_CP013067.1"/>
</dbReference>
<feature type="transmembrane region" description="Helical" evidence="8">
    <location>
        <begin position="195"/>
        <end position="214"/>
    </location>
</feature>
<feature type="transmembrane region" description="Helical" evidence="8">
    <location>
        <begin position="304"/>
        <end position="322"/>
    </location>
</feature>
<comment type="subcellular location">
    <subcellularLocation>
        <location evidence="1">Cell membrane</location>
        <topology evidence="1">Multi-pass membrane protein</topology>
    </subcellularLocation>
</comment>
<feature type="transmembrane region" description="Helical" evidence="8">
    <location>
        <begin position="485"/>
        <end position="503"/>
    </location>
</feature>
<dbReference type="Gene3D" id="1.20.1720.10">
    <property type="entry name" value="Multidrug resistance protein D"/>
    <property type="match status" value="1"/>
</dbReference>
<evidence type="ECO:0000256" key="6">
    <source>
        <dbReference type="ARBA" id="ARBA00022989"/>
    </source>
</evidence>
<feature type="transmembrane region" description="Helical" evidence="8">
    <location>
        <begin position="226"/>
        <end position="248"/>
    </location>
</feature>
<evidence type="ECO:0000256" key="1">
    <source>
        <dbReference type="ARBA" id="ARBA00004651"/>
    </source>
</evidence>
<dbReference type="InterPro" id="IPR020846">
    <property type="entry name" value="MFS_dom"/>
</dbReference>
<evidence type="ECO:0000256" key="3">
    <source>
        <dbReference type="ARBA" id="ARBA00022448"/>
    </source>
</evidence>
<dbReference type="NCBIfam" id="TIGR00711">
    <property type="entry name" value="efflux_EmrB"/>
    <property type="match status" value="1"/>
</dbReference>
<evidence type="ECO:0000256" key="7">
    <source>
        <dbReference type="ARBA" id="ARBA00023136"/>
    </source>
</evidence>
<protein>
    <submittedName>
        <fullName evidence="10">Multidrug resistance protein B</fullName>
    </submittedName>
</protein>
<evidence type="ECO:0000256" key="4">
    <source>
        <dbReference type="ARBA" id="ARBA00022475"/>
    </source>
</evidence>
<accession>A0A0S2SJ51</accession>
<reference evidence="11" key="1">
    <citation type="submission" date="2015-10" db="EMBL/GenBank/DDBJ databases">
        <title>Complete Genome Sequence of Aeromonas schubertii strain WL1483.</title>
        <authorList>
            <person name="Liu L."/>
        </authorList>
    </citation>
    <scope>NUCLEOTIDE SEQUENCE [LARGE SCALE GENOMIC DNA]</scope>
    <source>
        <strain evidence="11">WL1483</strain>
    </source>
</reference>
<dbReference type="Proteomes" id="UP000058114">
    <property type="component" value="Chromosome"/>
</dbReference>
<keyword evidence="7 8" id="KW-0472">Membrane</keyword>
<feature type="transmembrane region" description="Helical" evidence="8">
    <location>
        <begin position="12"/>
        <end position="30"/>
    </location>
</feature>
<dbReference type="KEGG" id="asr:WL1483_2310"/>
<evidence type="ECO:0000313" key="10">
    <source>
        <dbReference type="EMBL" id="ALP41729.1"/>
    </source>
</evidence>
<organism evidence="10 11">
    <name type="scientific">Aeromonas schubertii</name>
    <dbReference type="NCBI Taxonomy" id="652"/>
    <lineage>
        <taxon>Bacteria</taxon>
        <taxon>Pseudomonadati</taxon>
        <taxon>Pseudomonadota</taxon>
        <taxon>Gammaproteobacteria</taxon>
        <taxon>Aeromonadales</taxon>
        <taxon>Aeromonadaceae</taxon>
        <taxon>Aeromonas</taxon>
    </lineage>
</organism>
<dbReference type="PANTHER" id="PTHR42718">
    <property type="entry name" value="MAJOR FACILITATOR SUPERFAMILY MULTIDRUG TRANSPORTER MFSC"/>
    <property type="match status" value="1"/>
</dbReference>
<feature type="transmembrane region" description="Helical" evidence="8">
    <location>
        <begin position="137"/>
        <end position="158"/>
    </location>
</feature>
<evidence type="ECO:0000256" key="2">
    <source>
        <dbReference type="ARBA" id="ARBA00008537"/>
    </source>
</evidence>
<dbReference type="GO" id="GO:0005886">
    <property type="term" value="C:plasma membrane"/>
    <property type="evidence" value="ECO:0007669"/>
    <property type="project" value="UniProtKB-SubCell"/>
</dbReference>
<feature type="transmembrane region" description="Helical" evidence="8">
    <location>
        <begin position="103"/>
        <end position="130"/>
    </location>
</feature>